<name>A0ABT9BPI3_9MICO</name>
<dbReference type="InterPro" id="IPR050114">
    <property type="entry name" value="UPF0173_UPF0282_UlaG_hydrolase"/>
</dbReference>
<reference evidence="3 4" key="1">
    <citation type="submission" date="2023-07" db="EMBL/GenBank/DDBJ databases">
        <title>Protaetiibacter sp. nov WY-16 isolated from soil.</title>
        <authorList>
            <person name="Liu B."/>
            <person name="Wan Y."/>
        </authorList>
    </citation>
    <scope>NUCLEOTIDE SEQUENCE [LARGE SCALE GENOMIC DNA]</scope>
    <source>
        <strain evidence="3 4">WY-16</strain>
    </source>
</reference>
<dbReference type="SUPFAM" id="SSF56281">
    <property type="entry name" value="Metallo-hydrolase/oxidoreductase"/>
    <property type="match status" value="1"/>
</dbReference>
<dbReference type="InterPro" id="IPR001279">
    <property type="entry name" value="Metallo-B-lactamas"/>
</dbReference>
<comment type="caution">
    <text evidence="3">The sequence shown here is derived from an EMBL/GenBank/DDBJ whole genome shotgun (WGS) entry which is preliminary data.</text>
</comment>
<protein>
    <submittedName>
        <fullName evidence="3">MBL fold metallo-hydrolase</fullName>
    </submittedName>
</protein>
<dbReference type="InterPro" id="IPR036866">
    <property type="entry name" value="RibonucZ/Hydroxyglut_hydro"/>
</dbReference>
<dbReference type="EMBL" id="JAUQUB010000001">
    <property type="protein sequence ID" value="MDO7882338.1"/>
    <property type="molecule type" value="Genomic_DNA"/>
</dbReference>
<dbReference type="Gene3D" id="3.60.15.10">
    <property type="entry name" value="Ribonuclease Z/Hydroxyacylglutathione hydrolase-like"/>
    <property type="match status" value="1"/>
</dbReference>
<keyword evidence="1" id="KW-0378">Hydrolase</keyword>
<organism evidence="3 4">
    <name type="scientific">Antiquaquibacter soli</name>
    <dbReference type="NCBI Taxonomy" id="3064523"/>
    <lineage>
        <taxon>Bacteria</taxon>
        <taxon>Bacillati</taxon>
        <taxon>Actinomycetota</taxon>
        <taxon>Actinomycetes</taxon>
        <taxon>Micrococcales</taxon>
        <taxon>Microbacteriaceae</taxon>
        <taxon>Antiquaquibacter</taxon>
    </lineage>
</organism>
<dbReference type="RefSeq" id="WP_305002717.1">
    <property type="nucleotide sequence ID" value="NZ_JAUQUB010000001.1"/>
</dbReference>
<evidence type="ECO:0000256" key="1">
    <source>
        <dbReference type="ARBA" id="ARBA00022801"/>
    </source>
</evidence>
<feature type="domain" description="Metallo-beta-lactamase" evidence="2">
    <location>
        <begin position="19"/>
        <end position="225"/>
    </location>
</feature>
<evidence type="ECO:0000259" key="2">
    <source>
        <dbReference type="Pfam" id="PF12706"/>
    </source>
</evidence>
<dbReference type="Proteomes" id="UP001241072">
    <property type="component" value="Unassembled WGS sequence"/>
</dbReference>
<proteinExistence type="predicted"/>
<evidence type="ECO:0000313" key="4">
    <source>
        <dbReference type="Proteomes" id="UP001241072"/>
    </source>
</evidence>
<keyword evidence="4" id="KW-1185">Reference proteome</keyword>
<sequence>MTLTYLGTASVLIDTGSVRVLTDPVLDEPGGTYDMGPAWAPAGWFGSTRSHPTPIPAAALGAVDVALLSHDHHFDNLDYAGRAFVLGRSVDTIVTNTASARRLAPLKRDVRGLATGESTTAAGIRITATPARHGPRLTPQVGQVSGFLLEGSHIPTIWFSGDTVMTPRLRHWLTAERHIDVAIIACGAVRFPSAPILSKARFTFDPAEVVDAALALNPRMLIPVHRSGWTHFASEGPLRDAINAAGLEPRTRWLEPGESVSIST</sequence>
<dbReference type="PANTHER" id="PTHR43546:SF9">
    <property type="entry name" value="L-ASCORBATE-6-PHOSPHATE LACTONASE ULAG-RELATED"/>
    <property type="match status" value="1"/>
</dbReference>
<evidence type="ECO:0000313" key="3">
    <source>
        <dbReference type="EMBL" id="MDO7882338.1"/>
    </source>
</evidence>
<gene>
    <name evidence="3" type="ORF">Q5716_08895</name>
</gene>
<dbReference type="PANTHER" id="PTHR43546">
    <property type="entry name" value="UPF0173 METAL-DEPENDENT HYDROLASE MJ1163-RELATED"/>
    <property type="match status" value="1"/>
</dbReference>
<accession>A0ABT9BPI3</accession>
<dbReference type="Pfam" id="PF12706">
    <property type="entry name" value="Lactamase_B_2"/>
    <property type="match status" value="1"/>
</dbReference>